<dbReference type="Gene3D" id="3.40.630.10">
    <property type="entry name" value="Zn peptidases"/>
    <property type="match status" value="1"/>
</dbReference>
<organism evidence="1 2">
    <name type="scientific">Curvibacter cyanobacteriorum</name>
    <dbReference type="NCBI Taxonomy" id="3026422"/>
    <lineage>
        <taxon>Bacteria</taxon>
        <taxon>Pseudomonadati</taxon>
        <taxon>Pseudomonadota</taxon>
        <taxon>Betaproteobacteria</taxon>
        <taxon>Burkholderiales</taxon>
        <taxon>Comamonadaceae</taxon>
        <taxon>Curvibacter</taxon>
    </lineage>
</organism>
<dbReference type="Proteomes" id="UP001528673">
    <property type="component" value="Unassembled WGS sequence"/>
</dbReference>
<dbReference type="InterPro" id="IPR021259">
    <property type="entry name" value="DUF2817"/>
</dbReference>
<gene>
    <name evidence="1" type="ORF">PSQ40_03940</name>
</gene>
<dbReference type="Pfam" id="PF10994">
    <property type="entry name" value="DUF2817"/>
    <property type="match status" value="1"/>
</dbReference>
<dbReference type="EMBL" id="JAQSIP010000002">
    <property type="protein sequence ID" value="MDD0837717.1"/>
    <property type="molecule type" value="Genomic_DNA"/>
</dbReference>
<evidence type="ECO:0000313" key="1">
    <source>
        <dbReference type="EMBL" id="MDD0837717.1"/>
    </source>
</evidence>
<dbReference type="RefSeq" id="WP_273948974.1">
    <property type="nucleotide sequence ID" value="NZ_JAQSIP010000002.1"/>
</dbReference>
<dbReference type="SUPFAM" id="SSF53187">
    <property type="entry name" value="Zn-dependent exopeptidases"/>
    <property type="match status" value="1"/>
</dbReference>
<sequence length="364" mass="39443">MPYSLTLSRHFSATYAQARSQFLAAAEGRGTLQSWQHPSQVGASGEALAMDVLRVGADPARRLLVITSGLHGVEGFCGSGCQLALLHDADWLARAERAGVAVLLVHAVNPYGFSHRCRVNEDGIDLNRNFLDFSQPLPVNAGYADLHADLLPETWPPSLAHEEALALAEVRLGPTAWRDALSSGQSSHPAGVFYAGQGPAWSNRTLRQVLREHGAGCDRIGWIDIHTGLGPEGHGEKIYAGRNDPTDLARARACWGADVFSPFEDGSCTAVVRGSAAHSLYDECPQAEPLSLGLEFGTRPFDEVLWAMRVDQWLNQHPDTPVAEREAWRQRVRSAFCIDTPEWRGMVAGQTRVAALQALAALAA</sequence>
<accession>A0ABT5MUJ7</accession>
<comment type="caution">
    <text evidence="1">The sequence shown here is derived from an EMBL/GenBank/DDBJ whole genome shotgun (WGS) entry which is preliminary data.</text>
</comment>
<name>A0ABT5MUJ7_9BURK</name>
<proteinExistence type="predicted"/>
<protein>
    <submittedName>
        <fullName evidence="1">M14 family metallopeptidase</fullName>
    </submittedName>
</protein>
<reference evidence="1 2" key="1">
    <citation type="submission" date="2023-02" db="EMBL/GenBank/DDBJ databases">
        <title>Bacterial whole genomic sequence of Curvibacter sp. HBC61.</title>
        <authorList>
            <person name="Le V."/>
            <person name="Ko S.-R."/>
            <person name="Ahn C.-Y."/>
            <person name="Oh H.-M."/>
        </authorList>
    </citation>
    <scope>NUCLEOTIDE SEQUENCE [LARGE SCALE GENOMIC DNA]</scope>
    <source>
        <strain evidence="1 2">HBC61</strain>
    </source>
</reference>
<keyword evidence="2" id="KW-1185">Reference proteome</keyword>
<evidence type="ECO:0000313" key="2">
    <source>
        <dbReference type="Proteomes" id="UP001528673"/>
    </source>
</evidence>
<dbReference type="CDD" id="cd06233">
    <property type="entry name" value="M14-like"/>
    <property type="match status" value="1"/>
</dbReference>